<evidence type="ECO:0000313" key="4">
    <source>
        <dbReference type="Proteomes" id="UP001500880"/>
    </source>
</evidence>
<accession>A0ABN1B8Q7</accession>
<keyword evidence="3" id="KW-0378">Hydrolase</keyword>
<sequence length="359" mass="41913">MSDFKGSLVSLSKRVEKMKDSISTEEATKTSIIMPFFQLLGYDVFNPEEFTPEYITDVGIKKGEKVDYAIMDEGNPIILIEAKAITEKLNKHDSQLFRYFGTSSAKFSILTNGILYRFYTDLDEQNKMDTSPFFEFNILDFKDGQVTELAKFKKDSFDLENIFSTASDLKYTNKIKSFLYEIWEEPTEDFITYILNNVYDGRKTKNVINQFTPVVKKSLKQFINELVNEKLNAALDSTSNDQDKENVIEEEGKESEDEDDGIITTEEEIQGYTIVQLILSELIDEERIFYRDNKSYFNILLDNNIRRWVCRLGLDQNKKYVQFNDKDRNTYNIDKVSDLTKYKDKFLEVVTSFEKITTT</sequence>
<keyword evidence="3" id="KW-0255">Endonuclease</keyword>
<dbReference type="InterPro" id="IPR007409">
    <property type="entry name" value="Restrct_endonuc_type1_HsdR_N"/>
</dbReference>
<dbReference type="Proteomes" id="UP001500880">
    <property type="component" value="Unassembled WGS sequence"/>
</dbReference>
<keyword evidence="4" id="KW-1185">Reference proteome</keyword>
<keyword evidence="3" id="KW-0540">Nuclease</keyword>
<dbReference type="EMBL" id="BAAADO010000003">
    <property type="protein sequence ID" value="GAA0492652.1"/>
    <property type="molecule type" value="Genomic_DNA"/>
</dbReference>
<dbReference type="Pfam" id="PF04313">
    <property type="entry name" value="HSDR_N"/>
    <property type="match status" value="1"/>
</dbReference>
<reference evidence="3 4" key="1">
    <citation type="journal article" date="2019" name="Int. J. Syst. Evol. Microbiol.">
        <title>The Global Catalogue of Microorganisms (GCM) 10K type strain sequencing project: providing services to taxonomists for standard genome sequencing and annotation.</title>
        <authorList>
            <consortium name="The Broad Institute Genomics Platform"/>
            <consortium name="The Broad Institute Genome Sequencing Center for Infectious Disease"/>
            <person name="Wu L."/>
            <person name="Ma J."/>
        </authorList>
    </citation>
    <scope>NUCLEOTIDE SEQUENCE [LARGE SCALE GENOMIC DNA]</scope>
    <source>
        <strain evidence="3 4">JCM 12389</strain>
    </source>
</reference>
<evidence type="ECO:0000259" key="2">
    <source>
        <dbReference type="Pfam" id="PF04313"/>
    </source>
</evidence>
<evidence type="ECO:0000313" key="3">
    <source>
        <dbReference type="EMBL" id="GAA0492652.1"/>
    </source>
</evidence>
<gene>
    <name evidence="3" type="ORF">GCM10008986_18780</name>
</gene>
<evidence type="ECO:0000256" key="1">
    <source>
        <dbReference type="SAM" id="MobiDB-lite"/>
    </source>
</evidence>
<comment type="caution">
    <text evidence="3">The sequence shown here is derived from an EMBL/GenBank/DDBJ whole genome shotgun (WGS) entry which is preliminary data.</text>
</comment>
<dbReference type="InterPro" id="IPR017035">
    <property type="entry name" value="UCP035009_HsdR_All3000-type"/>
</dbReference>
<feature type="region of interest" description="Disordered" evidence="1">
    <location>
        <begin position="239"/>
        <end position="259"/>
    </location>
</feature>
<dbReference type="Gene3D" id="3.90.1570.30">
    <property type="match status" value="1"/>
</dbReference>
<name>A0ABN1B8Q7_9BACI</name>
<dbReference type="PIRSF" id="PIRSF035009">
    <property type="entry name" value="UCP035009_HSDR_N"/>
    <property type="match status" value="1"/>
</dbReference>
<feature type="compositionally biased region" description="Acidic residues" evidence="1">
    <location>
        <begin position="248"/>
        <end position="259"/>
    </location>
</feature>
<feature type="domain" description="Restriction endonuclease type I HsdR N-terminal" evidence="2">
    <location>
        <begin position="63"/>
        <end position="127"/>
    </location>
</feature>
<dbReference type="GO" id="GO:0004519">
    <property type="term" value="F:endonuclease activity"/>
    <property type="evidence" value="ECO:0007669"/>
    <property type="project" value="UniProtKB-KW"/>
</dbReference>
<protein>
    <submittedName>
        <fullName evidence="3">Type I restriction endonuclease</fullName>
    </submittedName>
</protein>
<dbReference type="RefSeq" id="WP_343840050.1">
    <property type="nucleotide sequence ID" value="NZ_BAAADO010000003.1"/>
</dbReference>
<proteinExistence type="predicted"/>
<organism evidence="3 4">
    <name type="scientific">Salinibacillus aidingensis</name>
    <dbReference type="NCBI Taxonomy" id="237684"/>
    <lineage>
        <taxon>Bacteria</taxon>
        <taxon>Bacillati</taxon>
        <taxon>Bacillota</taxon>
        <taxon>Bacilli</taxon>
        <taxon>Bacillales</taxon>
        <taxon>Bacillaceae</taxon>
        <taxon>Salinibacillus</taxon>
    </lineage>
</organism>